<keyword evidence="11 15" id="KW-0472">Membrane</keyword>
<evidence type="ECO:0000256" key="15">
    <source>
        <dbReference type="SAM" id="Phobius"/>
    </source>
</evidence>
<evidence type="ECO:0000256" key="9">
    <source>
        <dbReference type="ARBA" id="ARBA00023053"/>
    </source>
</evidence>
<feature type="transmembrane region" description="Helical" evidence="15">
    <location>
        <begin position="72"/>
        <end position="89"/>
    </location>
</feature>
<organism evidence="18 19">
    <name type="scientific">Dinothrombium tinctorium</name>
    <dbReference type="NCBI Taxonomy" id="1965070"/>
    <lineage>
        <taxon>Eukaryota</taxon>
        <taxon>Metazoa</taxon>
        <taxon>Ecdysozoa</taxon>
        <taxon>Arthropoda</taxon>
        <taxon>Chelicerata</taxon>
        <taxon>Arachnida</taxon>
        <taxon>Acari</taxon>
        <taxon>Acariformes</taxon>
        <taxon>Trombidiformes</taxon>
        <taxon>Prostigmata</taxon>
        <taxon>Anystina</taxon>
        <taxon>Parasitengona</taxon>
        <taxon>Trombidioidea</taxon>
        <taxon>Trombidiidae</taxon>
        <taxon>Dinothrombium</taxon>
    </lineage>
</organism>
<dbReference type="NCBIfam" id="TIGR00840">
    <property type="entry name" value="b_cpa1"/>
    <property type="match status" value="1"/>
</dbReference>
<dbReference type="Gene3D" id="6.10.140.1330">
    <property type="match status" value="1"/>
</dbReference>
<evidence type="ECO:0000256" key="5">
    <source>
        <dbReference type="ARBA" id="ARBA00022475"/>
    </source>
</evidence>
<evidence type="ECO:0000256" key="2">
    <source>
        <dbReference type="ARBA" id="ARBA00004651"/>
    </source>
</evidence>
<dbReference type="PRINTS" id="PR01088">
    <property type="entry name" value="NAHEXCHNGR6"/>
</dbReference>
<dbReference type="EMBL" id="NCKU01000135">
    <property type="protein sequence ID" value="RWS17010.1"/>
    <property type="molecule type" value="Genomic_DNA"/>
</dbReference>
<dbReference type="GO" id="GO:0015386">
    <property type="term" value="F:potassium:proton antiporter activity"/>
    <property type="evidence" value="ECO:0007669"/>
    <property type="project" value="TreeGrafter"/>
</dbReference>
<dbReference type="GO" id="GO:0055038">
    <property type="term" value="C:recycling endosome membrane"/>
    <property type="evidence" value="ECO:0007669"/>
    <property type="project" value="UniProtKB-SubCell"/>
</dbReference>
<dbReference type="InterPro" id="IPR002090">
    <property type="entry name" value="NHE-6/7/9"/>
</dbReference>
<evidence type="ECO:0000256" key="10">
    <source>
        <dbReference type="ARBA" id="ARBA00023065"/>
    </source>
</evidence>
<evidence type="ECO:0000256" key="1">
    <source>
        <dbReference type="ARBA" id="ARBA00004195"/>
    </source>
</evidence>
<feature type="transmembrane region" description="Helical" evidence="15">
    <location>
        <begin position="399"/>
        <end position="416"/>
    </location>
</feature>
<feature type="signal peptide" evidence="16">
    <location>
        <begin position="1"/>
        <end position="20"/>
    </location>
</feature>
<dbReference type="GO" id="GO:0051453">
    <property type="term" value="P:regulation of intracellular pH"/>
    <property type="evidence" value="ECO:0007669"/>
    <property type="project" value="TreeGrafter"/>
</dbReference>
<keyword evidence="13" id="KW-0050">Antiport</keyword>
<dbReference type="GO" id="GO:0098719">
    <property type="term" value="P:sodium ion import across plasma membrane"/>
    <property type="evidence" value="ECO:0007669"/>
    <property type="project" value="TreeGrafter"/>
</dbReference>
<dbReference type="GO" id="GO:0005886">
    <property type="term" value="C:plasma membrane"/>
    <property type="evidence" value="ECO:0007669"/>
    <property type="project" value="UniProtKB-SubCell"/>
</dbReference>
<feature type="transmembrane region" description="Helical" evidence="15">
    <location>
        <begin position="489"/>
        <end position="507"/>
    </location>
</feature>
<keyword evidence="4 13" id="KW-0813">Transport</keyword>
<evidence type="ECO:0000256" key="13">
    <source>
        <dbReference type="RuleBase" id="RU003722"/>
    </source>
</evidence>
<dbReference type="PANTHER" id="PTHR10110:SF187">
    <property type="entry name" value="SODIUM_HYDROGEN EXCHANGER"/>
    <property type="match status" value="1"/>
</dbReference>
<comment type="subcellular location">
    <subcellularLocation>
        <location evidence="2">Cell membrane</location>
        <topology evidence="2">Multi-pass membrane protein</topology>
    </subcellularLocation>
    <subcellularLocation>
        <location evidence="1">Recycling endosome membrane</location>
        <topology evidence="1">Multi-pass membrane protein</topology>
    </subcellularLocation>
</comment>
<keyword evidence="19" id="KW-1185">Reference proteome</keyword>
<dbReference type="PRINTS" id="PR01084">
    <property type="entry name" value="NAHEXCHNGR"/>
</dbReference>
<feature type="transmembrane region" description="Helical" evidence="15">
    <location>
        <begin position="43"/>
        <end position="60"/>
    </location>
</feature>
<keyword evidence="8 15" id="KW-1133">Transmembrane helix</keyword>
<dbReference type="Proteomes" id="UP000285301">
    <property type="component" value="Unassembled WGS sequence"/>
</dbReference>
<evidence type="ECO:0000256" key="6">
    <source>
        <dbReference type="ARBA" id="ARBA00022692"/>
    </source>
</evidence>
<feature type="region of interest" description="Disordered" evidence="14">
    <location>
        <begin position="534"/>
        <end position="562"/>
    </location>
</feature>
<dbReference type="InterPro" id="IPR004709">
    <property type="entry name" value="NaH_exchanger"/>
</dbReference>
<evidence type="ECO:0000256" key="7">
    <source>
        <dbReference type="ARBA" id="ARBA00022753"/>
    </source>
</evidence>
<evidence type="ECO:0000256" key="4">
    <source>
        <dbReference type="ARBA" id="ARBA00022448"/>
    </source>
</evidence>
<feature type="transmembrane region" description="Helical" evidence="15">
    <location>
        <begin position="199"/>
        <end position="224"/>
    </location>
</feature>
<feature type="compositionally biased region" description="Low complexity" evidence="14">
    <location>
        <begin position="548"/>
        <end position="561"/>
    </location>
</feature>
<keyword evidence="10 13" id="KW-0406">Ion transport</keyword>
<comment type="similarity">
    <text evidence="3 13">Belongs to the monovalent cation:proton antiporter 1 (CPA1) transporter (TC 2.A.36) family.</text>
</comment>
<evidence type="ECO:0000256" key="3">
    <source>
        <dbReference type="ARBA" id="ARBA00007367"/>
    </source>
</evidence>
<comment type="caution">
    <text evidence="18">The sequence shown here is derived from an EMBL/GenBank/DDBJ whole genome shotgun (WGS) entry which is preliminary data.</text>
</comment>
<keyword evidence="16" id="KW-0732">Signal</keyword>
<feature type="domain" description="Cation/H+ exchanger transmembrane" evidence="17">
    <location>
        <begin position="54"/>
        <end position="513"/>
    </location>
</feature>
<proteinExistence type="inferred from homology"/>
<dbReference type="Pfam" id="PF00999">
    <property type="entry name" value="Na_H_Exchanger"/>
    <property type="match status" value="1"/>
</dbReference>
<feature type="transmembrane region" description="Helical" evidence="15">
    <location>
        <begin position="303"/>
        <end position="327"/>
    </location>
</feature>
<protein>
    <recommendedName>
        <fullName evidence="13">Sodium/hydrogen exchanger</fullName>
    </recommendedName>
</protein>
<dbReference type="STRING" id="1965070.A0A3S3SM23"/>
<name>A0A3S3SM23_9ACAR</name>
<evidence type="ECO:0000256" key="14">
    <source>
        <dbReference type="SAM" id="MobiDB-lite"/>
    </source>
</evidence>
<evidence type="ECO:0000259" key="17">
    <source>
        <dbReference type="Pfam" id="PF00999"/>
    </source>
</evidence>
<keyword evidence="6 13" id="KW-0812">Transmembrane</keyword>
<feature type="transmembrane region" description="Helical" evidence="15">
    <location>
        <begin position="170"/>
        <end position="187"/>
    </location>
</feature>
<keyword evidence="9" id="KW-0915">Sodium</keyword>
<sequence>MCNKWLLLYATAAGIQLVAGYAPVDVKLDEKARQLHKIDSLNILAYTVLLTLTVLTIWLFKRRRARYLHETGLAIFYGLIVGAIIKYVGDSQAEYTLLRVQPISDSRNNKSMASNIPPDSVSVPLVIADKSQNRTSNHTYLYVFRGELVNYAQGAGSQYISQKATFDPEIFFNIILPPIILNAGYSLKRRFFFRNLGAIMTYAFIGTTISCFVVALVVYALMVMLPSYNFNFTDCLYFGAIISATDPVTVLAIFNDLHVDVTLYALVFGESILNDAVAIVLAGSVDKFESQYHLGVLASTGKAITNFLYIFSASFLLGSSVGCFTAIITKFTRLCDFPLLESCLFVLMSYSAFLVSEVLELSGIVAVLFCGICQAHYTYNNLSDESRARTKQLFELLNFMAENFIFTYLGVSMFTYPAHKWVFGFILVAFIAIVAGRALNVYPLSFILNLGRHNKIPLNYQHVLFFSGLRGAMAYALAIRNTLSEPRRIMLTTTSVISIVTVIVFGGSTSSLLSLLGIPVGVEENEHEMLPFSEMKRTGSITTPTDLRSPTSPPSQQQSRSPYEKAWLVRKWYNFDVRYMKPLLTHSKPTLIDTLPDCCLPIARILTSTQQLTNENGFSKRKAEDDESDDDFVLQNESQLGSVSSYNGVGSRHSFERPVMGAEDRGLAALSRVGVNRDKCDYLDDECLNDSRSNHISVSRKF</sequence>
<evidence type="ECO:0000256" key="11">
    <source>
        <dbReference type="ARBA" id="ARBA00023136"/>
    </source>
</evidence>
<keyword evidence="5" id="KW-1003">Cell membrane</keyword>
<feature type="transmembrane region" description="Helical" evidence="15">
    <location>
        <begin position="236"/>
        <end position="254"/>
    </location>
</feature>
<dbReference type="OrthoDB" id="196264at2759"/>
<evidence type="ECO:0000313" key="19">
    <source>
        <dbReference type="Proteomes" id="UP000285301"/>
    </source>
</evidence>
<feature type="transmembrane region" description="Helical" evidence="15">
    <location>
        <begin position="361"/>
        <end position="379"/>
    </location>
</feature>
<dbReference type="PANTHER" id="PTHR10110">
    <property type="entry name" value="SODIUM/HYDROGEN EXCHANGER"/>
    <property type="match status" value="1"/>
</dbReference>
<feature type="transmembrane region" description="Helical" evidence="15">
    <location>
        <begin position="422"/>
        <end position="442"/>
    </location>
</feature>
<evidence type="ECO:0000256" key="8">
    <source>
        <dbReference type="ARBA" id="ARBA00022989"/>
    </source>
</evidence>
<feature type="chain" id="PRO_5018757881" description="Sodium/hydrogen exchanger" evidence="16">
    <location>
        <begin position="21"/>
        <end position="702"/>
    </location>
</feature>
<keyword evidence="7" id="KW-0967">Endosome</keyword>
<dbReference type="InterPro" id="IPR018422">
    <property type="entry name" value="Cation/H_exchanger_CPA1"/>
</dbReference>
<keyword evidence="12 13" id="KW-0739">Sodium transport</keyword>
<evidence type="ECO:0000313" key="18">
    <source>
        <dbReference type="EMBL" id="RWS17010.1"/>
    </source>
</evidence>
<accession>A0A3S3SM23</accession>
<evidence type="ECO:0000256" key="16">
    <source>
        <dbReference type="SAM" id="SignalP"/>
    </source>
</evidence>
<dbReference type="GO" id="GO:0015385">
    <property type="term" value="F:sodium:proton antiporter activity"/>
    <property type="evidence" value="ECO:0007669"/>
    <property type="project" value="InterPro"/>
</dbReference>
<evidence type="ECO:0000256" key="12">
    <source>
        <dbReference type="ARBA" id="ARBA00023201"/>
    </source>
</evidence>
<dbReference type="AlphaFoldDB" id="A0A3S3SM23"/>
<dbReference type="InterPro" id="IPR006153">
    <property type="entry name" value="Cation/H_exchanger_TM"/>
</dbReference>
<reference evidence="18 19" key="1">
    <citation type="journal article" date="2018" name="Gigascience">
        <title>Genomes of trombidid mites reveal novel predicted allergens and laterally-transferred genes associated with secondary metabolism.</title>
        <authorList>
            <person name="Dong X."/>
            <person name="Chaisiri K."/>
            <person name="Xia D."/>
            <person name="Armstrong S.D."/>
            <person name="Fang Y."/>
            <person name="Donnelly M.J."/>
            <person name="Kadowaki T."/>
            <person name="McGarry J.W."/>
            <person name="Darby A.C."/>
            <person name="Makepeace B.L."/>
        </authorList>
    </citation>
    <scope>NUCLEOTIDE SEQUENCE [LARGE SCALE GENOMIC DNA]</scope>
    <source>
        <strain evidence="18">UoL-WK</strain>
    </source>
</reference>
<gene>
    <name evidence="18" type="ORF">B4U79_09862</name>
</gene>